<dbReference type="Proteomes" id="UP000050761">
    <property type="component" value="Unassembled WGS sequence"/>
</dbReference>
<sequence length="82" mass="9289">MIMANEDEKGRVPVASPSKEKPISARDPSDDEKGALLEKQKEAAEKLNPSKKAGEVRRTRFLWYYAGRLRHHIEFGAAVFPH</sequence>
<feature type="compositionally biased region" description="Basic and acidic residues" evidence="1">
    <location>
        <begin position="1"/>
        <end position="11"/>
    </location>
</feature>
<dbReference type="EMBL" id="UZAH01004796">
    <property type="protein sequence ID" value="VDO28006.1"/>
    <property type="molecule type" value="Genomic_DNA"/>
</dbReference>
<dbReference type="OrthoDB" id="5862159at2759"/>
<proteinExistence type="predicted"/>
<reference evidence="2 3" key="1">
    <citation type="submission" date="2018-11" db="EMBL/GenBank/DDBJ databases">
        <authorList>
            <consortium name="Pathogen Informatics"/>
        </authorList>
    </citation>
    <scope>NUCLEOTIDE SEQUENCE [LARGE SCALE GENOMIC DNA]</scope>
</reference>
<gene>
    <name evidence="2" type="ORF">HPBE_LOCUS2753</name>
</gene>
<name>A0A183F9B0_HELPZ</name>
<dbReference type="WBParaSite" id="HPBE_0000275201-mRNA-1">
    <property type="protein sequence ID" value="HPBE_0000275201-mRNA-1"/>
    <property type="gene ID" value="HPBE_0000275201"/>
</dbReference>
<evidence type="ECO:0000313" key="3">
    <source>
        <dbReference type="Proteomes" id="UP000050761"/>
    </source>
</evidence>
<organism evidence="3 4">
    <name type="scientific">Heligmosomoides polygyrus</name>
    <name type="common">Parasitic roundworm</name>
    <dbReference type="NCBI Taxonomy" id="6339"/>
    <lineage>
        <taxon>Eukaryota</taxon>
        <taxon>Metazoa</taxon>
        <taxon>Ecdysozoa</taxon>
        <taxon>Nematoda</taxon>
        <taxon>Chromadorea</taxon>
        <taxon>Rhabditida</taxon>
        <taxon>Rhabditina</taxon>
        <taxon>Rhabditomorpha</taxon>
        <taxon>Strongyloidea</taxon>
        <taxon>Heligmosomidae</taxon>
        <taxon>Heligmosomoides</taxon>
    </lineage>
</organism>
<evidence type="ECO:0000256" key="1">
    <source>
        <dbReference type="SAM" id="MobiDB-lite"/>
    </source>
</evidence>
<keyword evidence="3" id="KW-1185">Reference proteome</keyword>
<reference evidence="4" key="2">
    <citation type="submission" date="2019-09" db="UniProtKB">
        <authorList>
            <consortium name="WormBaseParasite"/>
        </authorList>
    </citation>
    <scope>IDENTIFICATION</scope>
</reference>
<accession>A0A183F9B0</accession>
<feature type="compositionally biased region" description="Basic and acidic residues" evidence="1">
    <location>
        <begin position="18"/>
        <end position="33"/>
    </location>
</feature>
<protein>
    <submittedName>
        <fullName evidence="2 4">Uncharacterized protein</fullName>
    </submittedName>
</protein>
<accession>A0A3P7U0X3</accession>
<evidence type="ECO:0000313" key="2">
    <source>
        <dbReference type="EMBL" id="VDO28006.1"/>
    </source>
</evidence>
<evidence type="ECO:0000313" key="4">
    <source>
        <dbReference type="WBParaSite" id="HPBE_0000275201-mRNA-1"/>
    </source>
</evidence>
<dbReference type="AlphaFoldDB" id="A0A183F9B0"/>
<feature type="region of interest" description="Disordered" evidence="1">
    <location>
        <begin position="1"/>
        <end position="33"/>
    </location>
</feature>